<evidence type="ECO:0000256" key="4">
    <source>
        <dbReference type="ARBA" id="ARBA00022692"/>
    </source>
</evidence>
<keyword evidence="6 9" id="KW-0764">Sulfate transport</keyword>
<comment type="subunit">
    <text evidence="2">The complex is composed of two ATP-binding proteins (CysA), two transmembrane proteins (CysT and CysW) and a solute-binding protein (CysP).</text>
</comment>
<feature type="transmembrane region" description="Helical" evidence="9">
    <location>
        <begin position="245"/>
        <end position="266"/>
    </location>
</feature>
<dbReference type="Gene3D" id="1.10.3720.10">
    <property type="entry name" value="MetI-like"/>
    <property type="match status" value="1"/>
</dbReference>
<evidence type="ECO:0000256" key="7">
    <source>
        <dbReference type="ARBA" id="ARBA00023136"/>
    </source>
</evidence>
<protein>
    <recommendedName>
        <fullName evidence="9">Sulfate transport system permease protein CysT</fullName>
    </recommendedName>
</protein>
<feature type="transmembrane region" description="Helical" evidence="9">
    <location>
        <begin position="101"/>
        <end position="123"/>
    </location>
</feature>
<dbReference type="InterPro" id="IPR000515">
    <property type="entry name" value="MetI-like"/>
</dbReference>
<evidence type="ECO:0000256" key="1">
    <source>
        <dbReference type="ARBA" id="ARBA00004651"/>
    </source>
</evidence>
<reference evidence="11 12" key="1">
    <citation type="submission" date="2020-09" db="EMBL/GenBank/DDBJ databases">
        <title>Brevundimonas sp. LVF1 isolated from an oligotrophic pond in Goettingen, Germany.</title>
        <authorList>
            <person name="Friedrich I."/>
            <person name="Klassen A."/>
            <person name="Neubauer H."/>
            <person name="Schneider D."/>
            <person name="Hertel R."/>
            <person name="Daniel R."/>
        </authorList>
    </citation>
    <scope>NUCLEOTIDE SEQUENCE [LARGE SCALE GENOMIC DNA]</scope>
    <source>
        <strain evidence="11 12">LVF1</strain>
    </source>
</reference>
<dbReference type="PANTHER" id="PTHR30406">
    <property type="entry name" value="SULFATE TRANSPORT SYSTEM PERMEASE PROTEIN"/>
    <property type="match status" value="1"/>
</dbReference>
<dbReference type="InterPro" id="IPR005667">
    <property type="entry name" value="Sulph_transpt2"/>
</dbReference>
<evidence type="ECO:0000259" key="10">
    <source>
        <dbReference type="PROSITE" id="PS50928"/>
    </source>
</evidence>
<evidence type="ECO:0000256" key="5">
    <source>
        <dbReference type="ARBA" id="ARBA00022989"/>
    </source>
</evidence>
<keyword evidence="7 9" id="KW-0472">Membrane</keyword>
<dbReference type="NCBIfam" id="TIGR02139">
    <property type="entry name" value="permease_CysT"/>
    <property type="match status" value="1"/>
</dbReference>
<accession>A0ABX7SNS3</accession>
<dbReference type="SUPFAM" id="SSF161098">
    <property type="entry name" value="MetI-like"/>
    <property type="match status" value="1"/>
</dbReference>
<sequence length="278" mass="28959">MTRPVIWKAPSPLPGFSLSLGFTVAYMSLFVLIPLTALAIRPWENGLDNFLAVVTSPRALAALRLSFVAAAVAAVVNAVMGGLLAWVLTRYEFPGKRLADAVIDLPFALPTAVAGIALTALYAQNGPIGGLLAPVGIKIAYTPVGVVVAMIFVGLPFVVRSIQPVLQDLDQEVEAAAETLGASPLQTATRIILPAILPALLSGIGLAFARGVGEYGSVIFIAGNMPLRSEIAPLLIVTQLEQFDYAGAATIGMAMLILSFLILLGFNGLQGAIARRGA</sequence>
<keyword evidence="4 9" id="KW-0812">Transmembrane</keyword>
<comment type="similarity">
    <text evidence="9">Belongs to the binding-protein-dependent transport system permease family. CysTW subfamily.</text>
</comment>
<dbReference type="EMBL" id="CP062006">
    <property type="protein sequence ID" value="QTC89364.1"/>
    <property type="molecule type" value="Genomic_DNA"/>
</dbReference>
<evidence type="ECO:0000256" key="9">
    <source>
        <dbReference type="RuleBase" id="RU366001"/>
    </source>
</evidence>
<dbReference type="CDD" id="cd06261">
    <property type="entry name" value="TM_PBP2"/>
    <property type="match status" value="1"/>
</dbReference>
<proteinExistence type="inferred from homology"/>
<gene>
    <name evidence="11" type="primary">cysT</name>
    <name evidence="11" type="ORF">IFE19_08645</name>
</gene>
<feature type="transmembrane region" description="Helical" evidence="9">
    <location>
        <begin position="20"/>
        <end position="40"/>
    </location>
</feature>
<feature type="transmembrane region" description="Helical" evidence="9">
    <location>
        <begin position="60"/>
        <end position="89"/>
    </location>
</feature>
<comment type="subcellular location">
    <subcellularLocation>
        <location evidence="1">Cell membrane</location>
        <topology evidence="1">Multi-pass membrane protein</topology>
    </subcellularLocation>
</comment>
<feature type="transmembrane region" description="Helical" evidence="9">
    <location>
        <begin position="135"/>
        <end position="159"/>
    </location>
</feature>
<evidence type="ECO:0000313" key="12">
    <source>
        <dbReference type="Proteomes" id="UP000663942"/>
    </source>
</evidence>
<dbReference type="PANTHER" id="PTHR30406:SF8">
    <property type="entry name" value="SULFATE TRANSPORT SYSTEM PERMEASE PROTEIN CYST"/>
    <property type="match status" value="1"/>
</dbReference>
<evidence type="ECO:0000256" key="3">
    <source>
        <dbReference type="ARBA" id="ARBA00022448"/>
    </source>
</evidence>
<evidence type="ECO:0000313" key="11">
    <source>
        <dbReference type="EMBL" id="QTC89364.1"/>
    </source>
</evidence>
<organism evidence="11 12">
    <name type="scientific">Brevundimonas pondensis</name>
    <dbReference type="NCBI Taxonomy" id="2774189"/>
    <lineage>
        <taxon>Bacteria</taxon>
        <taxon>Pseudomonadati</taxon>
        <taxon>Pseudomonadota</taxon>
        <taxon>Alphaproteobacteria</taxon>
        <taxon>Caulobacterales</taxon>
        <taxon>Caulobacteraceae</taxon>
        <taxon>Brevundimonas</taxon>
    </lineage>
</organism>
<feature type="domain" description="ABC transmembrane type-1" evidence="10">
    <location>
        <begin position="63"/>
        <end position="266"/>
    </location>
</feature>
<feature type="transmembrane region" description="Helical" evidence="9">
    <location>
        <begin position="191"/>
        <end position="209"/>
    </location>
</feature>
<dbReference type="Pfam" id="PF00528">
    <property type="entry name" value="BPD_transp_1"/>
    <property type="match status" value="1"/>
</dbReference>
<dbReference type="PROSITE" id="PS50928">
    <property type="entry name" value="ABC_TM1"/>
    <property type="match status" value="1"/>
</dbReference>
<dbReference type="NCBIfam" id="TIGR00969">
    <property type="entry name" value="3a0106s02"/>
    <property type="match status" value="1"/>
</dbReference>
<evidence type="ECO:0000256" key="2">
    <source>
        <dbReference type="ARBA" id="ARBA00011779"/>
    </source>
</evidence>
<name>A0ABX7SNS3_9CAUL</name>
<comment type="caution">
    <text evidence="9">Lacks conserved residue(s) required for the propagation of feature annotation.</text>
</comment>
<dbReference type="InterPro" id="IPR011865">
    <property type="entry name" value="CysT_permease"/>
</dbReference>
<keyword evidence="12" id="KW-1185">Reference proteome</keyword>
<dbReference type="Proteomes" id="UP000663942">
    <property type="component" value="Chromosome"/>
</dbReference>
<comment type="function">
    <text evidence="8">Part of the ABC transporter complex CysAWTP (TC 3.A.1.6.1) involved in sulfate/thiosulfate import. Probably responsible for the translocation of the substrate across the membrane.</text>
</comment>
<comment type="function">
    <text evidence="9">Part of the ABC transporter complex (TC 3.A.1.6.1) involved in sulfate/thiosulfate import.</text>
</comment>
<evidence type="ECO:0000256" key="6">
    <source>
        <dbReference type="ARBA" id="ARBA00023032"/>
    </source>
</evidence>
<keyword evidence="3 9" id="KW-0813">Transport</keyword>
<evidence type="ECO:0000256" key="8">
    <source>
        <dbReference type="ARBA" id="ARBA00025323"/>
    </source>
</evidence>
<dbReference type="InterPro" id="IPR035906">
    <property type="entry name" value="MetI-like_sf"/>
</dbReference>
<keyword evidence="5 9" id="KW-1133">Transmembrane helix</keyword>
<dbReference type="RefSeq" id="WP_207827237.1">
    <property type="nucleotide sequence ID" value="NZ_CP062006.1"/>
</dbReference>